<evidence type="ECO:0000313" key="2">
    <source>
        <dbReference type="EMBL" id="QUH31121.1"/>
    </source>
</evidence>
<accession>A0A8J8SE43</accession>
<evidence type="ECO:0000256" key="1">
    <source>
        <dbReference type="SAM" id="Phobius"/>
    </source>
</evidence>
<protein>
    <submittedName>
        <fullName evidence="2">Secretion protein F</fullName>
    </submittedName>
</protein>
<keyword evidence="3" id="KW-1185">Reference proteome</keyword>
<keyword evidence="1" id="KW-1133">Transmembrane helix</keyword>
<evidence type="ECO:0000313" key="3">
    <source>
        <dbReference type="Proteomes" id="UP000677305"/>
    </source>
</evidence>
<dbReference type="Proteomes" id="UP000677305">
    <property type="component" value="Chromosome"/>
</dbReference>
<dbReference type="RefSeq" id="WP_212691198.1">
    <property type="nucleotide sequence ID" value="NZ_CP058561.1"/>
</dbReference>
<reference evidence="2 3" key="1">
    <citation type="submission" date="2020-07" db="EMBL/GenBank/DDBJ databases">
        <title>Vallitalea guaymasensis genome.</title>
        <authorList>
            <person name="Postec A."/>
        </authorList>
    </citation>
    <scope>NUCLEOTIDE SEQUENCE [LARGE SCALE GENOMIC DNA]</scope>
    <source>
        <strain evidence="2 3">Ra1766G1</strain>
    </source>
</reference>
<gene>
    <name evidence="2" type="ORF">HYG85_20230</name>
</gene>
<name>A0A8J8SE43_9FIRM</name>
<proteinExistence type="predicted"/>
<organism evidence="2 3">
    <name type="scientific">Vallitalea guaymasensis</name>
    <dbReference type="NCBI Taxonomy" id="1185412"/>
    <lineage>
        <taxon>Bacteria</taxon>
        <taxon>Bacillati</taxon>
        <taxon>Bacillota</taxon>
        <taxon>Clostridia</taxon>
        <taxon>Lachnospirales</taxon>
        <taxon>Vallitaleaceae</taxon>
        <taxon>Vallitalea</taxon>
    </lineage>
</organism>
<dbReference type="EMBL" id="CP058561">
    <property type="protein sequence ID" value="QUH31121.1"/>
    <property type="molecule type" value="Genomic_DNA"/>
</dbReference>
<dbReference type="KEGG" id="vgu:HYG85_20230"/>
<keyword evidence="1" id="KW-0812">Transmembrane</keyword>
<feature type="transmembrane region" description="Helical" evidence="1">
    <location>
        <begin position="5"/>
        <end position="24"/>
    </location>
</feature>
<sequence>MIKILFLFIICFSVGLFFILLDFLKVPTKRADKVYLAVSKKGINKPKLSEVIVLELSEKLGKYIKLGNYKKRKLIMTLRSANIKLMPETYIAKAYVKAGMTLLCIVPAILILPLLAPVILIVAILIYFKEISSAEEILKKSKRNIEYELPRFVNTLAQELQGSRDVLSILETYKKNSSGVFKRELEITIADMKSGNLESALTRFETRIGSSMLSDVIRGLIGTIRGDNNIVYFHMLAHDFKQLELQRLKSEVMRRPAKIKKYSMMMLGCFVMMYLVVMVLQIIESMGELF</sequence>
<keyword evidence="1" id="KW-0472">Membrane</keyword>
<feature type="transmembrane region" description="Helical" evidence="1">
    <location>
        <begin position="100"/>
        <end position="128"/>
    </location>
</feature>
<dbReference type="AlphaFoldDB" id="A0A8J8SE43"/>
<feature type="transmembrane region" description="Helical" evidence="1">
    <location>
        <begin position="262"/>
        <end position="283"/>
    </location>
</feature>